<dbReference type="Pfam" id="PF00072">
    <property type="entry name" value="Response_reg"/>
    <property type="match status" value="1"/>
</dbReference>
<dbReference type="Pfam" id="PF00196">
    <property type="entry name" value="GerE"/>
    <property type="match status" value="1"/>
</dbReference>
<dbReference type="AlphaFoldDB" id="A0A1L9B429"/>
<dbReference type="RefSeq" id="WP_071902134.1">
    <property type="nucleotide sequence ID" value="NZ_MPIN01000009.1"/>
</dbReference>
<dbReference type="GO" id="GO:0003677">
    <property type="term" value="F:DNA binding"/>
    <property type="evidence" value="ECO:0007669"/>
    <property type="project" value="UniProtKB-KW"/>
</dbReference>
<proteinExistence type="predicted"/>
<reference evidence="6 7" key="2">
    <citation type="submission" date="2016-12" db="EMBL/GenBank/DDBJ databases">
        <title>Draft Genome Sequence of Cystobacter ferrugineus Strain Cbfe23.</title>
        <authorList>
            <person name="Akbar S."/>
            <person name="Dowd S.E."/>
            <person name="Stevens D.C."/>
        </authorList>
    </citation>
    <scope>NUCLEOTIDE SEQUENCE [LARGE SCALE GENOMIC DNA]</scope>
    <source>
        <strain evidence="6 7">Cbfe23</strain>
    </source>
</reference>
<dbReference type="InterPro" id="IPR058245">
    <property type="entry name" value="NreC/VraR/RcsB-like_REC"/>
</dbReference>
<dbReference type="SMART" id="SM00421">
    <property type="entry name" value="HTH_LUXR"/>
    <property type="match status" value="1"/>
</dbReference>
<dbReference type="PROSITE" id="PS50110">
    <property type="entry name" value="RESPONSE_REGULATORY"/>
    <property type="match status" value="1"/>
</dbReference>
<comment type="caution">
    <text evidence="6">The sequence shown here is derived from an EMBL/GenBank/DDBJ whole genome shotgun (WGS) entry which is preliminary data.</text>
</comment>
<dbReference type="EMBL" id="MPIN01000009">
    <property type="protein sequence ID" value="OJH36986.1"/>
    <property type="molecule type" value="Genomic_DNA"/>
</dbReference>
<evidence type="ECO:0000259" key="5">
    <source>
        <dbReference type="PROSITE" id="PS50110"/>
    </source>
</evidence>
<dbReference type="PROSITE" id="PS50043">
    <property type="entry name" value="HTH_LUXR_2"/>
    <property type="match status" value="1"/>
</dbReference>
<feature type="domain" description="HTH luxR-type" evidence="4">
    <location>
        <begin position="149"/>
        <end position="214"/>
    </location>
</feature>
<dbReference type="InterPro" id="IPR011006">
    <property type="entry name" value="CheY-like_superfamily"/>
</dbReference>
<feature type="modified residue" description="4-aspartylphosphate" evidence="3">
    <location>
        <position position="57"/>
    </location>
</feature>
<dbReference type="InterPro" id="IPR000792">
    <property type="entry name" value="Tscrpt_reg_LuxR_C"/>
</dbReference>
<dbReference type="Gene3D" id="3.40.50.2300">
    <property type="match status" value="1"/>
</dbReference>
<keyword evidence="7" id="KW-1185">Reference proteome</keyword>
<dbReference type="Proteomes" id="UP000182229">
    <property type="component" value="Unassembled WGS sequence"/>
</dbReference>
<dbReference type="SMART" id="SM00448">
    <property type="entry name" value="REC"/>
    <property type="match status" value="1"/>
</dbReference>
<evidence type="ECO:0000313" key="7">
    <source>
        <dbReference type="Proteomes" id="UP000182229"/>
    </source>
</evidence>
<dbReference type="OrthoDB" id="9780312at2"/>
<organism evidence="6 7">
    <name type="scientific">Cystobacter ferrugineus</name>
    <dbReference type="NCBI Taxonomy" id="83449"/>
    <lineage>
        <taxon>Bacteria</taxon>
        <taxon>Pseudomonadati</taxon>
        <taxon>Myxococcota</taxon>
        <taxon>Myxococcia</taxon>
        <taxon>Myxococcales</taxon>
        <taxon>Cystobacterineae</taxon>
        <taxon>Archangiaceae</taxon>
        <taxon>Cystobacter</taxon>
    </lineage>
</organism>
<dbReference type="CDD" id="cd06170">
    <property type="entry name" value="LuxR_C_like"/>
    <property type="match status" value="1"/>
</dbReference>
<dbReference type="CDD" id="cd17535">
    <property type="entry name" value="REC_NarL-like"/>
    <property type="match status" value="1"/>
</dbReference>
<evidence type="ECO:0000259" key="4">
    <source>
        <dbReference type="PROSITE" id="PS50043"/>
    </source>
</evidence>
<dbReference type="SUPFAM" id="SSF52172">
    <property type="entry name" value="CheY-like"/>
    <property type="match status" value="1"/>
</dbReference>
<keyword evidence="2 6" id="KW-0238">DNA-binding</keyword>
<name>A0A1L9B429_9BACT</name>
<dbReference type="InterPro" id="IPR039420">
    <property type="entry name" value="WalR-like"/>
</dbReference>
<accession>A0A1L9B429</accession>
<evidence type="ECO:0000256" key="1">
    <source>
        <dbReference type="ARBA" id="ARBA00022553"/>
    </source>
</evidence>
<keyword evidence="1 3" id="KW-0597">Phosphoprotein</keyword>
<reference evidence="7" key="1">
    <citation type="submission" date="2016-11" db="EMBL/GenBank/DDBJ databases">
        <authorList>
            <person name="Shukria A."/>
            <person name="Stevens D.C."/>
        </authorList>
    </citation>
    <scope>NUCLEOTIDE SEQUENCE [LARGE SCALE GENOMIC DNA]</scope>
    <source>
        <strain evidence="7">Cbfe23</strain>
    </source>
</reference>
<protein>
    <submittedName>
        <fullName evidence="6">DNA-binding response regulator</fullName>
    </submittedName>
</protein>
<dbReference type="GO" id="GO:0000160">
    <property type="term" value="P:phosphorelay signal transduction system"/>
    <property type="evidence" value="ECO:0007669"/>
    <property type="project" value="InterPro"/>
</dbReference>
<dbReference type="PRINTS" id="PR00038">
    <property type="entry name" value="HTHLUXR"/>
</dbReference>
<evidence type="ECO:0000256" key="3">
    <source>
        <dbReference type="PROSITE-ProRule" id="PRU00169"/>
    </source>
</evidence>
<gene>
    <name evidence="6" type="ORF">BON30_31360</name>
</gene>
<evidence type="ECO:0000313" key="6">
    <source>
        <dbReference type="EMBL" id="OJH36986.1"/>
    </source>
</evidence>
<dbReference type="STRING" id="83449.BON30_31360"/>
<dbReference type="InterPro" id="IPR001789">
    <property type="entry name" value="Sig_transdc_resp-reg_receiver"/>
</dbReference>
<sequence>MSSSITVLIIDDHTVVRQGVRALLGAQEDIEVVGEAGSGEQALELAREHAPDVALMDLMMPGIGGIEATRRLKEVSPRTQILMLTSYHEDEHILPALRAGALSYLLKDASADELVQAVRKAASGEATLSPQVASQVVRSLRQPTREREIPPLHSQLSERERQVLLLVADGLTNTDIAQRLGIGEKTVKSHVSNILGKLQVEDRTQAAAFAWREGLKQR</sequence>
<dbReference type="PROSITE" id="PS00622">
    <property type="entry name" value="HTH_LUXR_1"/>
    <property type="match status" value="1"/>
</dbReference>
<feature type="domain" description="Response regulatory" evidence="5">
    <location>
        <begin position="6"/>
        <end position="122"/>
    </location>
</feature>
<dbReference type="GO" id="GO:0006355">
    <property type="term" value="P:regulation of DNA-templated transcription"/>
    <property type="evidence" value="ECO:0007669"/>
    <property type="project" value="InterPro"/>
</dbReference>
<evidence type="ECO:0000256" key="2">
    <source>
        <dbReference type="ARBA" id="ARBA00023125"/>
    </source>
</evidence>
<dbReference type="PANTHER" id="PTHR43214">
    <property type="entry name" value="TWO-COMPONENT RESPONSE REGULATOR"/>
    <property type="match status" value="1"/>
</dbReference>